<feature type="region of interest" description="Disordered" evidence="1">
    <location>
        <begin position="189"/>
        <end position="246"/>
    </location>
</feature>
<evidence type="ECO:0000259" key="2">
    <source>
        <dbReference type="Pfam" id="PF03732"/>
    </source>
</evidence>
<evidence type="ECO:0000313" key="4">
    <source>
        <dbReference type="Proteomes" id="UP000287651"/>
    </source>
</evidence>
<gene>
    <name evidence="3" type="ORF">B296_00027580</name>
</gene>
<reference evidence="3 4" key="1">
    <citation type="journal article" date="2014" name="Agronomy (Basel)">
        <title>A Draft Genome Sequence for Ensete ventricosum, the Drought-Tolerant Tree Against Hunger.</title>
        <authorList>
            <person name="Harrison J."/>
            <person name="Moore K.A."/>
            <person name="Paszkiewicz K."/>
            <person name="Jones T."/>
            <person name="Grant M."/>
            <person name="Ambacheew D."/>
            <person name="Muzemil S."/>
            <person name="Studholme D.J."/>
        </authorList>
    </citation>
    <scope>NUCLEOTIDE SEQUENCE [LARGE SCALE GENOMIC DNA]</scope>
</reference>
<feature type="compositionally biased region" description="Basic and acidic residues" evidence="1">
    <location>
        <begin position="457"/>
        <end position="469"/>
    </location>
</feature>
<dbReference type="AlphaFoldDB" id="A0A426YZB5"/>
<dbReference type="InterPro" id="IPR005162">
    <property type="entry name" value="Retrotrans_gag_dom"/>
</dbReference>
<accession>A0A426YZB5</accession>
<evidence type="ECO:0000256" key="1">
    <source>
        <dbReference type="SAM" id="MobiDB-lite"/>
    </source>
</evidence>
<sequence length="565" mass="65294">MTRHTHAPYRCTGKTVVRLDCAQGTTEVRLNVRTSSSPIGIKPPISATRQERTPFLSHSLSRSFFFLPSKGRRTDLHSPLTWASEGPHRANLPPFPTRPMCRTINPRAERDKRKDKPTDNWELTTERWIQPRLEIQISIDVGELAYSAENRSGRHLCSIPKPSFPNWRKRWRTNARMFLDRRCNRKYLNQGRPKKSTPTMEHHTPPVEATIENPNASVSQPTSRSRNVMHTPPEPDVVSSDSTNSVREQLRQVNQRLDEVQRDFVRSKEEVGETIKGRSPFVPKIQDKPVPSGFRLSTFEPYDGSTDLSEHVAMFRAQMALYDTSDALMCRAFPTTLREPARMWYSRLKPSSISSFDHFTKEFELNFMTNSRPRPIVASLLGLTQGSDEPLAQFVGRFAAEVRRMPDTHPSLAIQAFLMGLRPSRFFWSLIERPPSIVPEMLQRANQYVATETLVAEKREDHKKSRGDKPQGQPSGTSRRMDRPELPAPRPLPIPLNSIQTEVFLQIRDKGLLRTPNPIRTKIGGQDKRRYYRFHQDYRHDMEEFNDLKNQIEDFIRQGHLKQFV</sequence>
<dbReference type="Proteomes" id="UP000287651">
    <property type="component" value="Unassembled WGS sequence"/>
</dbReference>
<dbReference type="Pfam" id="PF03732">
    <property type="entry name" value="Retrotrans_gag"/>
    <property type="match status" value="1"/>
</dbReference>
<feature type="domain" description="Retrotransposon gag" evidence="2">
    <location>
        <begin position="332"/>
        <end position="423"/>
    </location>
</feature>
<dbReference type="EMBL" id="AMZH03009337">
    <property type="protein sequence ID" value="RRT57080.1"/>
    <property type="molecule type" value="Genomic_DNA"/>
</dbReference>
<name>A0A426YZB5_ENSVE</name>
<feature type="compositionally biased region" description="Polar residues" evidence="1">
    <location>
        <begin position="212"/>
        <end position="228"/>
    </location>
</feature>
<protein>
    <recommendedName>
        <fullName evidence="2">Retrotransposon gag domain-containing protein</fullName>
    </recommendedName>
</protein>
<feature type="region of interest" description="Disordered" evidence="1">
    <location>
        <begin position="268"/>
        <end position="287"/>
    </location>
</feature>
<dbReference type="PANTHER" id="PTHR33223">
    <property type="entry name" value="CCHC-TYPE DOMAIN-CONTAINING PROTEIN"/>
    <property type="match status" value="1"/>
</dbReference>
<proteinExistence type="predicted"/>
<evidence type="ECO:0000313" key="3">
    <source>
        <dbReference type="EMBL" id="RRT57080.1"/>
    </source>
</evidence>
<feature type="region of interest" description="Disordered" evidence="1">
    <location>
        <begin position="457"/>
        <end position="493"/>
    </location>
</feature>
<comment type="caution">
    <text evidence="3">The sequence shown here is derived from an EMBL/GenBank/DDBJ whole genome shotgun (WGS) entry which is preliminary data.</text>
</comment>
<dbReference type="PANTHER" id="PTHR33223:SF10">
    <property type="entry name" value="AMINOTRANSFERASE-LIKE PLANT MOBILE DOMAIN-CONTAINING PROTEIN"/>
    <property type="match status" value="1"/>
</dbReference>
<organism evidence="3 4">
    <name type="scientific">Ensete ventricosum</name>
    <name type="common">Abyssinian banana</name>
    <name type="synonym">Musa ensete</name>
    <dbReference type="NCBI Taxonomy" id="4639"/>
    <lineage>
        <taxon>Eukaryota</taxon>
        <taxon>Viridiplantae</taxon>
        <taxon>Streptophyta</taxon>
        <taxon>Embryophyta</taxon>
        <taxon>Tracheophyta</taxon>
        <taxon>Spermatophyta</taxon>
        <taxon>Magnoliopsida</taxon>
        <taxon>Liliopsida</taxon>
        <taxon>Zingiberales</taxon>
        <taxon>Musaceae</taxon>
        <taxon>Ensete</taxon>
    </lineage>
</organism>